<gene>
    <name evidence="2" type="ORF">EVAR_50506_1</name>
</gene>
<reference evidence="2 3" key="1">
    <citation type="journal article" date="2019" name="Commun. Biol.">
        <title>The bagworm genome reveals a unique fibroin gene that provides high tensile strength.</title>
        <authorList>
            <person name="Kono N."/>
            <person name="Nakamura H."/>
            <person name="Ohtoshi R."/>
            <person name="Tomita M."/>
            <person name="Numata K."/>
            <person name="Arakawa K."/>
        </authorList>
    </citation>
    <scope>NUCLEOTIDE SEQUENCE [LARGE SCALE GENOMIC DNA]</scope>
</reference>
<name>A0A4C1X912_EUMVA</name>
<evidence type="ECO:0000313" key="2">
    <source>
        <dbReference type="EMBL" id="GBP58849.1"/>
    </source>
</evidence>
<proteinExistence type="predicted"/>
<keyword evidence="3" id="KW-1185">Reference proteome</keyword>
<dbReference type="EMBL" id="BGZK01000746">
    <property type="protein sequence ID" value="GBP58849.1"/>
    <property type="molecule type" value="Genomic_DNA"/>
</dbReference>
<feature type="compositionally biased region" description="Basic and acidic residues" evidence="1">
    <location>
        <begin position="21"/>
        <end position="37"/>
    </location>
</feature>
<organism evidence="2 3">
    <name type="scientific">Eumeta variegata</name>
    <name type="common">Bagworm moth</name>
    <name type="synonym">Eumeta japonica</name>
    <dbReference type="NCBI Taxonomy" id="151549"/>
    <lineage>
        <taxon>Eukaryota</taxon>
        <taxon>Metazoa</taxon>
        <taxon>Ecdysozoa</taxon>
        <taxon>Arthropoda</taxon>
        <taxon>Hexapoda</taxon>
        <taxon>Insecta</taxon>
        <taxon>Pterygota</taxon>
        <taxon>Neoptera</taxon>
        <taxon>Endopterygota</taxon>
        <taxon>Lepidoptera</taxon>
        <taxon>Glossata</taxon>
        <taxon>Ditrysia</taxon>
        <taxon>Tineoidea</taxon>
        <taxon>Psychidae</taxon>
        <taxon>Oiketicinae</taxon>
        <taxon>Eumeta</taxon>
    </lineage>
</organism>
<dbReference type="Proteomes" id="UP000299102">
    <property type="component" value="Unassembled WGS sequence"/>
</dbReference>
<comment type="caution">
    <text evidence="2">The sequence shown here is derived from an EMBL/GenBank/DDBJ whole genome shotgun (WGS) entry which is preliminary data.</text>
</comment>
<evidence type="ECO:0000256" key="1">
    <source>
        <dbReference type="SAM" id="MobiDB-lite"/>
    </source>
</evidence>
<protein>
    <submittedName>
        <fullName evidence="2">Uncharacterized protein</fullName>
    </submittedName>
</protein>
<feature type="region of interest" description="Disordered" evidence="1">
    <location>
        <begin position="1"/>
        <end position="37"/>
    </location>
</feature>
<sequence length="107" mass="12407">MTSREAEKDRRNTSRGGEQGKLQEERETKVRDLEPETGPRSRLVIESYNGIVVLMKIKVFIKDCLSTHWVEVATKRRVIGPMFVLQVNHSVDEPRNYIVAIFTHFHA</sequence>
<accession>A0A4C1X912</accession>
<feature type="compositionally biased region" description="Basic and acidic residues" evidence="1">
    <location>
        <begin position="1"/>
        <end position="12"/>
    </location>
</feature>
<evidence type="ECO:0000313" key="3">
    <source>
        <dbReference type="Proteomes" id="UP000299102"/>
    </source>
</evidence>
<dbReference type="AlphaFoldDB" id="A0A4C1X912"/>